<feature type="region of interest" description="Disordered" evidence="2">
    <location>
        <begin position="178"/>
        <end position="205"/>
    </location>
</feature>
<evidence type="ECO:0000256" key="1">
    <source>
        <dbReference type="SAM" id="Coils"/>
    </source>
</evidence>
<feature type="region of interest" description="Disordered" evidence="2">
    <location>
        <begin position="274"/>
        <end position="298"/>
    </location>
</feature>
<dbReference type="Proteomes" id="UP000265515">
    <property type="component" value="Unassembled WGS sequence"/>
</dbReference>
<feature type="region of interest" description="Disordered" evidence="2">
    <location>
        <begin position="1"/>
        <end position="65"/>
    </location>
</feature>
<keyword evidence="1" id="KW-0175">Coiled coil</keyword>
<feature type="region of interest" description="Disordered" evidence="2">
    <location>
        <begin position="356"/>
        <end position="395"/>
    </location>
</feature>
<proteinExistence type="predicted"/>
<gene>
    <name evidence="3" type="ORF">CBR_g29443</name>
</gene>
<keyword evidence="4" id="KW-1185">Reference proteome</keyword>
<comment type="caution">
    <text evidence="3">The sequence shown here is derived from an EMBL/GenBank/DDBJ whole genome shotgun (WGS) entry which is preliminary data.</text>
</comment>
<evidence type="ECO:0000313" key="4">
    <source>
        <dbReference type="Proteomes" id="UP000265515"/>
    </source>
</evidence>
<reference evidence="3 4" key="1">
    <citation type="journal article" date="2018" name="Cell">
        <title>The Chara Genome: Secondary Complexity and Implications for Plant Terrestrialization.</title>
        <authorList>
            <person name="Nishiyama T."/>
            <person name="Sakayama H."/>
            <person name="Vries J.D."/>
            <person name="Buschmann H."/>
            <person name="Saint-Marcoux D."/>
            <person name="Ullrich K.K."/>
            <person name="Haas F.B."/>
            <person name="Vanderstraeten L."/>
            <person name="Becker D."/>
            <person name="Lang D."/>
            <person name="Vosolsobe S."/>
            <person name="Rombauts S."/>
            <person name="Wilhelmsson P.K.I."/>
            <person name="Janitza P."/>
            <person name="Kern R."/>
            <person name="Heyl A."/>
            <person name="Rumpler F."/>
            <person name="Villalobos L.I.A.C."/>
            <person name="Clay J.M."/>
            <person name="Skokan R."/>
            <person name="Toyoda A."/>
            <person name="Suzuki Y."/>
            <person name="Kagoshima H."/>
            <person name="Schijlen E."/>
            <person name="Tajeshwar N."/>
            <person name="Catarino B."/>
            <person name="Hetherington A.J."/>
            <person name="Saltykova A."/>
            <person name="Bonnot C."/>
            <person name="Breuninger H."/>
            <person name="Symeonidi A."/>
            <person name="Radhakrishnan G.V."/>
            <person name="Van Nieuwerburgh F."/>
            <person name="Deforce D."/>
            <person name="Chang C."/>
            <person name="Karol K.G."/>
            <person name="Hedrich R."/>
            <person name="Ulvskov P."/>
            <person name="Glockner G."/>
            <person name="Delwiche C.F."/>
            <person name="Petrasek J."/>
            <person name="Van de Peer Y."/>
            <person name="Friml J."/>
            <person name="Beilby M."/>
            <person name="Dolan L."/>
            <person name="Kohara Y."/>
            <person name="Sugano S."/>
            <person name="Fujiyama A."/>
            <person name="Delaux P.-M."/>
            <person name="Quint M."/>
            <person name="TheiBen G."/>
            <person name="Hagemann M."/>
            <person name="Harholt J."/>
            <person name="Dunand C."/>
            <person name="Zachgo S."/>
            <person name="Langdale J."/>
            <person name="Maumus F."/>
            <person name="Straeten D.V.D."/>
            <person name="Gould S.B."/>
            <person name="Rensing S.A."/>
        </authorList>
    </citation>
    <scope>NUCLEOTIDE SEQUENCE [LARGE SCALE GENOMIC DNA]</scope>
    <source>
        <strain evidence="3 4">S276</strain>
    </source>
</reference>
<feature type="compositionally biased region" description="Low complexity" evidence="2">
    <location>
        <begin position="32"/>
        <end position="44"/>
    </location>
</feature>
<feature type="coiled-coil region" evidence="1">
    <location>
        <begin position="213"/>
        <end position="240"/>
    </location>
</feature>
<feature type="compositionally biased region" description="Polar residues" evidence="2">
    <location>
        <begin position="385"/>
        <end position="395"/>
    </location>
</feature>
<protein>
    <submittedName>
        <fullName evidence="3">Uncharacterized protein</fullName>
    </submittedName>
</protein>
<dbReference type="AlphaFoldDB" id="A0A388LAT2"/>
<evidence type="ECO:0000256" key="2">
    <source>
        <dbReference type="SAM" id="MobiDB-lite"/>
    </source>
</evidence>
<dbReference type="EMBL" id="BFEA01000315">
    <property type="protein sequence ID" value="GBG79293.1"/>
    <property type="molecule type" value="Genomic_DNA"/>
</dbReference>
<feature type="compositionally biased region" description="Gly residues" evidence="2">
    <location>
        <begin position="1"/>
        <end position="10"/>
    </location>
</feature>
<sequence>MGGVGRGDSGGLLPAPSSSNAIVPYVAPQSKGYSGNSYSGGYDNSRQRYSKPWNGGYKDRDRDRDEKIDRLFELMSEQIEEREQRKREAAQLELLQEEKKRLQAEEDKRVQADGGKEKSDVGREDEILAMQLQIKELSQIRSALEEKNAELAQLKTENSHLRKDFRELWDEIASMRGKRDVATVTESSPPEESAKGKQKVNPSLSAMYTPKDLEALRKAYKQALEAKDMALKEAEMAKERVARLAASWIHCSARKASAWKSAPRNLRTSFQAVEIESEDDGDGPNRNQGGDKSNARPIVEVAHDLEEAKVREFREVRLKELRPAKKADMELACEEEGISYFKMDQAKTDVAEIRARRDYDSWLQDKERQGKQKTDEDDEDRELNYATSTEEVNEG</sequence>
<accession>A0A388LAT2</accession>
<evidence type="ECO:0000313" key="3">
    <source>
        <dbReference type="EMBL" id="GBG79293.1"/>
    </source>
</evidence>
<name>A0A388LAT2_CHABU</name>
<organism evidence="3 4">
    <name type="scientific">Chara braunii</name>
    <name type="common">Braun's stonewort</name>
    <dbReference type="NCBI Taxonomy" id="69332"/>
    <lineage>
        <taxon>Eukaryota</taxon>
        <taxon>Viridiplantae</taxon>
        <taxon>Streptophyta</taxon>
        <taxon>Charophyceae</taxon>
        <taxon>Charales</taxon>
        <taxon>Characeae</taxon>
        <taxon>Chara</taxon>
    </lineage>
</organism>
<dbReference type="Gramene" id="GBG79293">
    <property type="protein sequence ID" value="GBG79293"/>
    <property type="gene ID" value="CBR_g29443"/>
</dbReference>
<feature type="compositionally biased region" description="Basic and acidic residues" evidence="2">
    <location>
        <begin position="356"/>
        <end position="374"/>
    </location>
</feature>
<feature type="region of interest" description="Disordered" evidence="2">
    <location>
        <begin position="101"/>
        <end position="124"/>
    </location>
</feature>